<feature type="transmembrane region" description="Helical" evidence="3">
    <location>
        <begin position="153"/>
        <end position="170"/>
    </location>
</feature>
<organism evidence="5">
    <name type="scientific">Variovorax paradoxus</name>
    <dbReference type="NCBI Taxonomy" id="34073"/>
    <lineage>
        <taxon>Bacteria</taxon>
        <taxon>Pseudomonadati</taxon>
        <taxon>Pseudomonadota</taxon>
        <taxon>Betaproteobacteria</taxon>
        <taxon>Burkholderiales</taxon>
        <taxon>Comamonadaceae</taxon>
        <taxon>Variovorax</taxon>
    </lineage>
</organism>
<keyword evidence="3" id="KW-0812">Transmembrane</keyword>
<evidence type="ECO:0000256" key="3">
    <source>
        <dbReference type="SAM" id="Phobius"/>
    </source>
</evidence>
<dbReference type="GO" id="GO:0052621">
    <property type="term" value="F:diguanylate cyclase activity"/>
    <property type="evidence" value="ECO:0007669"/>
    <property type="project" value="UniProtKB-EC"/>
</dbReference>
<keyword evidence="3" id="KW-0472">Membrane</keyword>
<feature type="transmembrane region" description="Helical" evidence="3">
    <location>
        <begin position="182"/>
        <end position="205"/>
    </location>
</feature>
<evidence type="ECO:0000313" key="5">
    <source>
        <dbReference type="EMBL" id="CAA2105196.1"/>
    </source>
</evidence>
<keyword evidence="3" id="KW-1133">Transmembrane helix</keyword>
<evidence type="ECO:0000259" key="4">
    <source>
        <dbReference type="PROSITE" id="PS50887"/>
    </source>
</evidence>
<dbReference type="Gene3D" id="3.30.70.270">
    <property type="match status" value="1"/>
</dbReference>
<dbReference type="Pfam" id="PF00990">
    <property type="entry name" value="GGDEF"/>
    <property type="match status" value="1"/>
</dbReference>
<feature type="transmembrane region" description="Helical" evidence="3">
    <location>
        <begin position="217"/>
        <end position="236"/>
    </location>
</feature>
<sequence length="405" mass="42969">MRWTGIGLSQNHAQKRVPAFSDHPIERMPFLDPPTLLLANLLVGLTLVLVFMSTRVGLGSGARGMRSWLAGDVVLLTGQAVIAIDAVDFGRLLDIPPLTLSSGLVTAGIALHLVGIHRHARPAQKGAAPHAVALGLGVFVAAASVLMSEPAHRVMLLHVVLVAMLAATIARELVAVRRFFGVRILITAMGFAIVANVLLLLGAAARPEDVLKGAMPGLLINMVMTMVTTSAFVLWLQEELRETLRRAAHTDLLTGVLNRYGVLPQLRRELARSARHGTPLSVALCDIDHFKNINDTRGHAAGDGVLQAFSGALLRHARATDLVARWGGEEFLLVLPDTDAAHALAALQRMQGRMAQEAEAAGGVTFSAGIASTTDGAAADVDALLARADRRLYAAKATRNTVVAH</sequence>
<dbReference type="AlphaFoldDB" id="A0A679J2G6"/>
<feature type="transmembrane region" description="Helical" evidence="3">
    <location>
        <begin position="36"/>
        <end position="56"/>
    </location>
</feature>
<dbReference type="InterPro" id="IPR029787">
    <property type="entry name" value="Nucleotide_cyclase"/>
</dbReference>
<feature type="domain" description="GGDEF" evidence="4">
    <location>
        <begin position="278"/>
        <end position="405"/>
    </location>
</feature>
<dbReference type="CDD" id="cd01949">
    <property type="entry name" value="GGDEF"/>
    <property type="match status" value="1"/>
</dbReference>
<dbReference type="EMBL" id="LR743507">
    <property type="protein sequence ID" value="CAA2105196.1"/>
    <property type="molecule type" value="Genomic_DNA"/>
</dbReference>
<comment type="catalytic activity">
    <reaction evidence="2">
        <text>2 GTP = 3',3'-c-di-GMP + 2 diphosphate</text>
        <dbReference type="Rhea" id="RHEA:24898"/>
        <dbReference type="ChEBI" id="CHEBI:33019"/>
        <dbReference type="ChEBI" id="CHEBI:37565"/>
        <dbReference type="ChEBI" id="CHEBI:58805"/>
        <dbReference type="EC" id="2.7.7.65"/>
    </reaction>
</comment>
<dbReference type="InterPro" id="IPR043128">
    <property type="entry name" value="Rev_trsase/Diguanyl_cyclase"/>
</dbReference>
<reference evidence="5" key="1">
    <citation type="submission" date="2019-12" db="EMBL/GenBank/DDBJ databases">
        <authorList>
            <person name="Cremers G."/>
        </authorList>
    </citation>
    <scope>NUCLEOTIDE SEQUENCE</scope>
    <source>
        <strain evidence="5">Vvax</strain>
    </source>
</reference>
<dbReference type="SUPFAM" id="SSF55073">
    <property type="entry name" value="Nucleotide cyclase"/>
    <property type="match status" value="1"/>
</dbReference>
<evidence type="ECO:0000256" key="2">
    <source>
        <dbReference type="ARBA" id="ARBA00034247"/>
    </source>
</evidence>
<evidence type="ECO:0000256" key="1">
    <source>
        <dbReference type="ARBA" id="ARBA00012528"/>
    </source>
</evidence>
<feature type="transmembrane region" description="Helical" evidence="3">
    <location>
        <begin position="127"/>
        <end position="147"/>
    </location>
</feature>
<feature type="transmembrane region" description="Helical" evidence="3">
    <location>
        <begin position="95"/>
        <end position="115"/>
    </location>
</feature>
<dbReference type="PROSITE" id="PS50887">
    <property type="entry name" value="GGDEF"/>
    <property type="match status" value="1"/>
</dbReference>
<dbReference type="EC" id="2.7.7.65" evidence="1"/>
<dbReference type="InterPro" id="IPR050469">
    <property type="entry name" value="Diguanylate_Cyclase"/>
</dbReference>
<protein>
    <recommendedName>
        <fullName evidence="1">diguanylate cyclase</fullName>
        <ecNumber evidence="1">2.7.7.65</ecNumber>
    </recommendedName>
</protein>
<accession>A0A679J2G6</accession>
<dbReference type="InterPro" id="IPR000160">
    <property type="entry name" value="GGDEF_dom"/>
</dbReference>
<gene>
    <name evidence="5" type="primary">pleD_2</name>
    <name evidence="5" type="ORF">VVAX_03134</name>
</gene>
<dbReference type="PANTHER" id="PTHR45138:SF9">
    <property type="entry name" value="DIGUANYLATE CYCLASE DGCM-RELATED"/>
    <property type="match status" value="1"/>
</dbReference>
<name>A0A679J2G6_VARPD</name>
<proteinExistence type="predicted"/>
<dbReference type="FunFam" id="3.30.70.270:FF:000001">
    <property type="entry name" value="Diguanylate cyclase domain protein"/>
    <property type="match status" value="1"/>
</dbReference>
<dbReference type="NCBIfam" id="TIGR00254">
    <property type="entry name" value="GGDEF"/>
    <property type="match status" value="1"/>
</dbReference>
<dbReference type="SMART" id="SM00267">
    <property type="entry name" value="GGDEF"/>
    <property type="match status" value="1"/>
</dbReference>
<dbReference type="PANTHER" id="PTHR45138">
    <property type="entry name" value="REGULATORY COMPONENTS OF SENSORY TRANSDUCTION SYSTEM"/>
    <property type="match status" value="1"/>
</dbReference>